<dbReference type="GO" id="GO:0043047">
    <property type="term" value="F:single-stranded telomeric DNA binding"/>
    <property type="evidence" value="ECO:0007669"/>
    <property type="project" value="TreeGrafter"/>
</dbReference>
<dbReference type="GO" id="GO:0046872">
    <property type="term" value="F:metal ion binding"/>
    <property type="evidence" value="ECO:0007669"/>
    <property type="project" value="UniProtKB-KW"/>
</dbReference>
<feature type="coiled-coil region" evidence="15">
    <location>
        <begin position="995"/>
        <end position="1117"/>
    </location>
</feature>
<feature type="coiled-coil region" evidence="15">
    <location>
        <begin position="218"/>
        <end position="332"/>
    </location>
</feature>
<keyword evidence="9" id="KW-0378">Hydrolase</keyword>
<evidence type="ECO:0000256" key="6">
    <source>
        <dbReference type="ARBA" id="ARBA00022454"/>
    </source>
</evidence>
<dbReference type="FunFam" id="3.40.50.300:FF:000947">
    <property type="entry name" value="DNA repair protein RAD50"/>
    <property type="match status" value="1"/>
</dbReference>
<evidence type="ECO:0000256" key="3">
    <source>
        <dbReference type="ARBA" id="ARBA00004286"/>
    </source>
</evidence>
<organism evidence="18 19">
    <name type="scientific">Phaeoacremonium minimum (strain UCR-PA7)</name>
    <name type="common">Esca disease fungus</name>
    <name type="synonym">Togninia minima</name>
    <dbReference type="NCBI Taxonomy" id="1286976"/>
    <lineage>
        <taxon>Eukaryota</taxon>
        <taxon>Fungi</taxon>
        <taxon>Dikarya</taxon>
        <taxon>Ascomycota</taxon>
        <taxon>Pezizomycotina</taxon>
        <taxon>Sordariomycetes</taxon>
        <taxon>Sordariomycetidae</taxon>
        <taxon>Togniniales</taxon>
        <taxon>Togniniaceae</taxon>
        <taxon>Phaeoacremonium</taxon>
    </lineage>
</organism>
<name>R8BH07_PHAM7</name>
<dbReference type="GO" id="GO:0000722">
    <property type="term" value="P:telomere maintenance via recombination"/>
    <property type="evidence" value="ECO:0007669"/>
    <property type="project" value="TreeGrafter"/>
</dbReference>
<keyword evidence="6" id="KW-0158">Chromosome</keyword>
<evidence type="ECO:0000256" key="7">
    <source>
        <dbReference type="ARBA" id="ARBA00022723"/>
    </source>
</evidence>
<dbReference type="InterPro" id="IPR038729">
    <property type="entry name" value="Rad50/SbcC_AAA"/>
</dbReference>
<dbReference type="GO" id="GO:0000794">
    <property type="term" value="C:condensed nuclear chromosome"/>
    <property type="evidence" value="ECO:0007669"/>
    <property type="project" value="TreeGrafter"/>
</dbReference>
<feature type="coiled-coil region" evidence="15">
    <location>
        <begin position="580"/>
        <end position="621"/>
    </location>
</feature>
<accession>R8BH07</accession>
<comment type="catalytic activity">
    <reaction evidence="14">
        <text>ATP + H2O = ADP + phosphate + H(+)</text>
        <dbReference type="Rhea" id="RHEA:13065"/>
        <dbReference type="ChEBI" id="CHEBI:15377"/>
        <dbReference type="ChEBI" id="CHEBI:15378"/>
        <dbReference type="ChEBI" id="CHEBI:30616"/>
        <dbReference type="ChEBI" id="CHEBI:43474"/>
        <dbReference type="ChEBI" id="CHEBI:456216"/>
    </reaction>
</comment>
<keyword evidence="8" id="KW-0227">DNA damage</keyword>
<evidence type="ECO:0000256" key="9">
    <source>
        <dbReference type="ARBA" id="ARBA00022801"/>
    </source>
</evidence>
<dbReference type="GO" id="GO:0070192">
    <property type="term" value="P:chromosome organization involved in meiotic cell cycle"/>
    <property type="evidence" value="ECO:0007669"/>
    <property type="project" value="TreeGrafter"/>
</dbReference>
<dbReference type="EMBL" id="KB933210">
    <property type="protein sequence ID" value="EON98593.1"/>
    <property type="molecule type" value="Genomic_DNA"/>
</dbReference>
<keyword evidence="7" id="KW-0479">Metal-binding</keyword>
<keyword evidence="13" id="KW-0539">Nucleus</keyword>
<dbReference type="FunFam" id="3.40.50.300:FF:001195">
    <property type="entry name" value="DNA repair protein rad50"/>
    <property type="match status" value="1"/>
</dbReference>
<comment type="similarity">
    <text evidence="4">Belongs to the SMC family. RAD50 subfamily.</text>
</comment>
<feature type="coiled-coil region" evidence="15">
    <location>
        <begin position="854"/>
        <end position="954"/>
    </location>
</feature>
<dbReference type="GO" id="GO:0003691">
    <property type="term" value="F:double-stranded telomeric DNA binding"/>
    <property type="evidence" value="ECO:0007669"/>
    <property type="project" value="TreeGrafter"/>
</dbReference>
<evidence type="ECO:0000256" key="14">
    <source>
        <dbReference type="ARBA" id="ARBA00049360"/>
    </source>
</evidence>
<evidence type="ECO:0000259" key="17">
    <source>
        <dbReference type="Pfam" id="PF13476"/>
    </source>
</evidence>
<evidence type="ECO:0000256" key="16">
    <source>
        <dbReference type="SAM" id="MobiDB-lite"/>
    </source>
</evidence>
<evidence type="ECO:0000256" key="1">
    <source>
        <dbReference type="ARBA" id="ARBA00001947"/>
    </source>
</evidence>
<dbReference type="OrthoDB" id="18797at2759"/>
<feature type="coiled-coil region" evidence="15">
    <location>
        <begin position="470"/>
        <end position="527"/>
    </location>
</feature>
<dbReference type="PANTHER" id="PTHR18867">
    <property type="entry name" value="RAD50"/>
    <property type="match status" value="1"/>
</dbReference>
<dbReference type="GO" id="GO:0006302">
    <property type="term" value="P:double-strand break repair"/>
    <property type="evidence" value="ECO:0007669"/>
    <property type="project" value="InterPro"/>
</dbReference>
<reference evidence="19" key="1">
    <citation type="journal article" date="2013" name="Genome Announc.">
        <title>Draft genome sequence of the ascomycete Phaeoacremonium aleophilum strain UCR-PA7, a causal agent of the esca disease complex in grapevines.</title>
        <authorList>
            <person name="Blanco-Ulate B."/>
            <person name="Rolshausen P."/>
            <person name="Cantu D."/>
        </authorList>
    </citation>
    <scope>NUCLEOTIDE SEQUENCE [LARGE SCALE GENOMIC DNA]</scope>
    <source>
        <strain evidence="19">UCR-PA7</strain>
    </source>
</reference>
<feature type="coiled-coil region" evidence="15">
    <location>
        <begin position="645"/>
        <end position="672"/>
    </location>
</feature>
<comment type="subcellular location">
    <subcellularLocation>
        <location evidence="3">Chromosome</location>
    </subcellularLocation>
    <subcellularLocation>
        <location evidence="2">Nucleus</location>
    </subcellularLocation>
</comment>
<dbReference type="GO" id="GO:0030870">
    <property type="term" value="C:Mre11 complex"/>
    <property type="evidence" value="ECO:0007669"/>
    <property type="project" value="InterPro"/>
</dbReference>
<dbReference type="Proteomes" id="UP000014074">
    <property type="component" value="Unassembled WGS sequence"/>
</dbReference>
<dbReference type="RefSeq" id="XP_007916635.1">
    <property type="nucleotide sequence ID" value="XM_007918444.1"/>
</dbReference>
<evidence type="ECO:0000256" key="12">
    <source>
        <dbReference type="ARBA" id="ARBA00023204"/>
    </source>
</evidence>
<dbReference type="NCBIfam" id="TIGR00606">
    <property type="entry name" value="rad50"/>
    <property type="match status" value="1"/>
</dbReference>
<feature type="coiled-coil region" evidence="15">
    <location>
        <begin position="393"/>
        <end position="427"/>
    </location>
</feature>
<evidence type="ECO:0000256" key="13">
    <source>
        <dbReference type="ARBA" id="ARBA00023242"/>
    </source>
</evidence>
<dbReference type="SUPFAM" id="SSF52540">
    <property type="entry name" value="P-loop containing nucleoside triphosphate hydrolases"/>
    <property type="match status" value="2"/>
</dbReference>
<gene>
    <name evidence="18" type="ORF">UCRPA7_5900</name>
</gene>
<keyword evidence="19" id="KW-1185">Reference proteome</keyword>
<dbReference type="PANTHER" id="PTHR18867:SF12">
    <property type="entry name" value="DNA REPAIR PROTEIN RAD50"/>
    <property type="match status" value="1"/>
</dbReference>
<evidence type="ECO:0000256" key="5">
    <source>
        <dbReference type="ARBA" id="ARBA00017893"/>
    </source>
</evidence>
<dbReference type="Pfam" id="PF13476">
    <property type="entry name" value="AAA_23"/>
    <property type="match status" value="1"/>
</dbReference>
<evidence type="ECO:0000256" key="2">
    <source>
        <dbReference type="ARBA" id="ARBA00004123"/>
    </source>
</evidence>
<dbReference type="GO" id="GO:0016887">
    <property type="term" value="F:ATP hydrolysis activity"/>
    <property type="evidence" value="ECO:0007669"/>
    <property type="project" value="InterPro"/>
</dbReference>
<keyword evidence="10" id="KW-0862">Zinc</keyword>
<feature type="region of interest" description="Disordered" evidence="16">
    <location>
        <begin position="810"/>
        <end position="831"/>
    </location>
</feature>
<dbReference type="InterPro" id="IPR027417">
    <property type="entry name" value="P-loop_NTPase"/>
</dbReference>
<dbReference type="Gene3D" id="3.40.50.300">
    <property type="entry name" value="P-loop containing nucleotide triphosphate hydrolases"/>
    <property type="match status" value="2"/>
</dbReference>
<dbReference type="Pfam" id="PF13558">
    <property type="entry name" value="SbcC_Walker_B"/>
    <property type="match status" value="1"/>
</dbReference>
<evidence type="ECO:0000256" key="8">
    <source>
        <dbReference type="ARBA" id="ARBA00022763"/>
    </source>
</evidence>
<keyword evidence="12" id="KW-0234">DNA repair</keyword>
<sequence length="1328" mass="153077">MSRIDALAIQGVRSFGIGHKESIKFNTPLTLIVGYNGSGKTTIIECLKYATTGELPPNSKGGNFVHDPKLCDEKEVRAQVKLRFFATSGKELTLTRSLQVTLKKNTRSQKTLEGSLRWVHNGEQGVASSKTSELDEEIPKHLGVSAAILDSVIFCHQDESLWPLSEPSVLKKKFDEIFEAGRYTKAVDSLKVLRKKHGEALRILKEKSISAKSNKVKAENIEKKSRDLQADIEKLREKSDEATKELKEIQDATTRTREEANHFLGIVQELKNKNEQYQFRQDAARELRNTIEEMSESDEWLENTLAQYEQRLESMENEIEDNRSRHLELQKELASSRKTQTVKLAEKGKLQSDKEKYERQLQTRIDMIRAAAARHEIRGYDGDLEDKHVHAFDERIQKLLTEKKRELDRLQKNNQQEVSEVSDTISELESRRSSRMQDRISARQRIASNNNRSDRLGTEINALNFDEGAIAVLQSTQNDLDQRYQKVQEDLVTAGWDRKIQEEEDRLRQLENEGEKLSRELVECTRLATERAQLDLRKKELVERKRKLDTLTNTWKAKLDAIIGSEWQAETVESDFQVVLKQQNTKVAEARQRVEAKQQELKQLEYKLSTARDKRKTLSSDSTRCQNAVLAILKQGKEDPDSVVIEDYTEELDELEDEKISLEKDLALYDKLKEYYTKSRTYLDKYNKCSLCERGFDDHDQLRSRSRLIKKIADNISDEEKVKLEELMSSVDKNLNQMRGVRPQYDAYRRAKSELPAVEKEIEAAETQKGTVVRQLEDEDVAHREADEKRQDIESMSKAVLNISQTRREISESEKQIDRLASQQSSTGAMRSADEVNELQATCADQTRTVKQKLGKLSVDRQRMKDLLNSLELERSELKNKLSSAQRQLERKTNLLDQIQMLRDENAQQQMIVEQTDEDIGALEPEISKARELKEATLQRVRAKEQKVAEERDKISHTVSELKMIDNDIQDYIDRGGASELTSIERSIKVLDETMGRYDKEMADLMAVIDKQKQELANGDRQKKNINNNLNYRKNLRLLERLALEINDLKSRNANDDYDRLHQEVTGLESQYNRLFAQRSGWMSEMNAKDSELGRLIDEWELEYKNAEVLYKETLIKVEGEKGAIEDLKVYGEALDKAIMQYHSLKMEEVNRTAGELWQATYQGTDIDTILIRSENETATGKRSYNYRLCMVKQDTEMDMRGRCSAGQKVLASIIIRLALAESFGVNCGLIALDEPTTNLDSDNIRSLAISLHGIIKARQAQSNFQLIIITHDEEFLRHMQCSDFCDTFWRVKRDDRQESVIVKESITRVSEVNVADGTSPFFVPEKQ</sequence>
<evidence type="ECO:0000256" key="15">
    <source>
        <dbReference type="SAM" id="Coils"/>
    </source>
</evidence>
<evidence type="ECO:0000313" key="18">
    <source>
        <dbReference type="EMBL" id="EON98593.1"/>
    </source>
</evidence>
<dbReference type="GeneID" id="19326503"/>
<evidence type="ECO:0000313" key="19">
    <source>
        <dbReference type="Proteomes" id="UP000014074"/>
    </source>
</evidence>
<comment type="cofactor">
    <cofactor evidence="1">
        <name>Zn(2+)</name>
        <dbReference type="ChEBI" id="CHEBI:29105"/>
    </cofactor>
</comment>
<proteinExistence type="inferred from homology"/>
<dbReference type="GO" id="GO:0051880">
    <property type="term" value="F:G-quadruplex DNA binding"/>
    <property type="evidence" value="ECO:0007669"/>
    <property type="project" value="TreeGrafter"/>
</dbReference>
<evidence type="ECO:0000256" key="4">
    <source>
        <dbReference type="ARBA" id="ARBA00009439"/>
    </source>
</evidence>
<dbReference type="GO" id="GO:0007004">
    <property type="term" value="P:telomere maintenance via telomerase"/>
    <property type="evidence" value="ECO:0007669"/>
    <property type="project" value="TreeGrafter"/>
</dbReference>
<dbReference type="KEGG" id="tmn:UCRPA7_5900"/>
<feature type="domain" description="Rad50/SbcC-type AAA" evidence="17">
    <location>
        <begin position="7"/>
        <end position="238"/>
    </location>
</feature>
<evidence type="ECO:0000256" key="11">
    <source>
        <dbReference type="ARBA" id="ARBA00023054"/>
    </source>
</evidence>
<evidence type="ECO:0000256" key="10">
    <source>
        <dbReference type="ARBA" id="ARBA00022833"/>
    </source>
</evidence>
<dbReference type="eggNOG" id="KOG0962">
    <property type="taxonomic scope" value="Eukaryota"/>
</dbReference>
<protein>
    <recommendedName>
        <fullName evidence="5">DNA repair protein RAD50</fullName>
    </recommendedName>
</protein>
<dbReference type="HOGENOM" id="CLU_006184_0_0_1"/>
<keyword evidence="11 15" id="KW-0175">Coiled coil</keyword>
<dbReference type="InterPro" id="IPR004584">
    <property type="entry name" value="Rad50_eukaryotes"/>
</dbReference>